<evidence type="ECO:0000256" key="5">
    <source>
        <dbReference type="ARBA" id="ARBA00022597"/>
    </source>
</evidence>
<evidence type="ECO:0000256" key="11">
    <source>
        <dbReference type="SAM" id="Phobius"/>
    </source>
</evidence>
<feature type="transmembrane region" description="Helical" evidence="11">
    <location>
        <begin position="405"/>
        <end position="429"/>
    </location>
</feature>
<comment type="subcellular location">
    <subcellularLocation>
        <location evidence="1">Membrane</location>
        <topology evidence="1">Multi-pass membrane protein</topology>
    </subcellularLocation>
</comment>
<comment type="similarity">
    <text evidence="3">Belongs to the glycoside-pentoside-hexuronide (GPH) cation symporter transporter (TC 2.A.2.4) family.</text>
</comment>
<comment type="similarity">
    <text evidence="10">Belongs to the major facilitator superfamily. Phosphate:H(+) symporter (TC 2.A.1.9) family.</text>
</comment>
<dbReference type="PANTHER" id="PTHR19432">
    <property type="entry name" value="SUGAR TRANSPORTER"/>
    <property type="match status" value="1"/>
</dbReference>
<evidence type="ECO:0000256" key="10">
    <source>
        <dbReference type="ARBA" id="ARBA00044504"/>
    </source>
</evidence>
<dbReference type="UniPathway" id="UPA00238"/>
<dbReference type="InterPro" id="IPR005989">
    <property type="entry name" value="Suc_symporter_pln"/>
</dbReference>
<dbReference type="GO" id="GO:0005886">
    <property type="term" value="C:plasma membrane"/>
    <property type="evidence" value="ECO:0007669"/>
    <property type="project" value="InterPro"/>
</dbReference>
<name>Q9XFM1_TOBAC</name>
<comment type="pathway">
    <text evidence="2">Glycan biosynthesis; sucrose metabolism.</text>
</comment>
<dbReference type="Gene3D" id="1.20.1250.20">
    <property type="entry name" value="MFS general substrate transporter like domains"/>
    <property type="match status" value="1"/>
</dbReference>
<feature type="transmembrane region" description="Helical" evidence="11">
    <location>
        <begin position="26"/>
        <end position="51"/>
    </location>
</feature>
<reference evidence="13" key="2">
    <citation type="journal article" date="2014" name="Nat. Commun.">
        <title>The tobacco genome sequence and its comparison with those of tomato and potato.</title>
        <authorList>
            <person name="Sierro N."/>
            <person name="Battey J.N."/>
            <person name="Ouadi S."/>
            <person name="Bakaher N."/>
            <person name="Bovet L."/>
            <person name="Willig A."/>
            <person name="Goepfert S."/>
            <person name="Peitsch M.C."/>
            <person name="Ivanov N.V."/>
        </authorList>
    </citation>
    <scope>NUCLEOTIDE SEQUENCE [LARGE SCALE GENOMIC DNA]</scope>
    <source>
        <strain evidence="13">cv. TN90</strain>
    </source>
</reference>
<dbReference type="PANTHER" id="PTHR19432:SF70">
    <property type="entry name" value="SUCROSE TRANSPORT PROTEIN SUC1-RELATED"/>
    <property type="match status" value="1"/>
</dbReference>
<dbReference type="AlphaFoldDB" id="Q9XFM1"/>
<dbReference type="EMBL" id="AF149981">
    <property type="protein sequence ID" value="AAD34610.1"/>
    <property type="molecule type" value="mRNA"/>
</dbReference>
<accession>Q9XFM1</accession>
<dbReference type="SUPFAM" id="SSF103473">
    <property type="entry name" value="MFS general substrate transporter"/>
    <property type="match status" value="1"/>
</dbReference>
<feature type="transmembrane region" description="Helical" evidence="11">
    <location>
        <begin position="63"/>
        <end position="83"/>
    </location>
</feature>
<dbReference type="NCBIfam" id="TIGR01301">
    <property type="entry name" value="GPH_sucrose"/>
    <property type="match status" value="1"/>
</dbReference>
<dbReference type="GeneID" id="107814196"/>
<keyword evidence="9 11" id="KW-0472">Membrane</keyword>
<keyword evidence="6 11" id="KW-0812">Transmembrane</keyword>
<reference evidence="12 15" key="1">
    <citation type="journal article" date="1999" name="FEBS Lett.">
        <title>Identification of a pollen-specific sucrose transporter-like protein NtSUT3 from tobacco.</title>
        <authorList>
            <person name="Lemoine R."/>
            <person name="Burkle L."/>
            <person name="Barker L."/>
            <person name="Sakr S."/>
            <person name="Kuhn C."/>
            <person name="Regnacq M."/>
            <person name="Gaillard C."/>
            <person name="Delrot S."/>
            <person name="Frommer W.B."/>
        </authorList>
    </citation>
    <scope>NUCLEOTIDE SEQUENCE</scope>
</reference>
<keyword evidence="8 11" id="KW-1133">Transmembrane helix</keyword>
<dbReference type="GO" id="GO:0005985">
    <property type="term" value="P:sucrose metabolic process"/>
    <property type="evidence" value="ECO:0007669"/>
    <property type="project" value="UniProtKB-UniPathway"/>
</dbReference>
<gene>
    <name evidence="12 15" type="primary">SUT3</name>
    <name evidence="15" type="synonym">LOC107814196</name>
</gene>
<evidence type="ECO:0000256" key="3">
    <source>
        <dbReference type="ARBA" id="ARBA00007134"/>
    </source>
</evidence>
<feature type="transmembrane region" description="Helical" evidence="11">
    <location>
        <begin position="471"/>
        <end position="492"/>
    </location>
</feature>
<keyword evidence="14" id="KW-1185">Reference proteome</keyword>
<evidence type="ECO:0000256" key="6">
    <source>
        <dbReference type="ARBA" id="ARBA00022692"/>
    </source>
</evidence>
<evidence type="ECO:0000256" key="2">
    <source>
        <dbReference type="ARBA" id="ARBA00004914"/>
    </source>
</evidence>
<keyword evidence="4" id="KW-0813">Transport</keyword>
<evidence type="ECO:0000313" key="12">
    <source>
        <dbReference type="EMBL" id="AAD34610.1"/>
    </source>
</evidence>
<evidence type="ECO:0000256" key="7">
    <source>
        <dbReference type="ARBA" id="ARBA00022847"/>
    </source>
</evidence>
<dbReference type="GO" id="GO:0015293">
    <property type="term" value="F:symporter activity"/>
    <property type="evidence" value="ECO:0007669"/>
    <property type="project" value="UniProtKB-KW"/>
</dbReference>
<feature type="transmembrane region" description="Helical" evidence="11">
    <location>
        <begin position="177"/>
        <end position="198"/>
    </location>
</feature>
<sequence length="521" mass="56047">MESGSMEMKVQQPYLAVPVLPPRWKIVMVASIAAGVQFGWALQLSLLTPYLQLLGIPHRYASIIWLCGPISGMIVQPAVGYLSDNLSSTFGRRRPFIAAGSSLVAVAVIFIGFAADIGHAFGDPLDTKTKPLGIITFIVGFWYLDVANNMLQGPCRAFLADLSGGKACRIRTGQSCYAFFMAVGSILGNAAGSYSHLYTIFPFTKTEACGVQCANLKSCFLISVVLLLTLTTLALTAVDEKVLPQKDHFINSEYLGSSGKKGGLLFFGEMFEALKHLPRSVWILLMVTAVNWIAWFPFTLYGTDWMGKEVYGGRVRDGNLYNKGVHAGVFGLLLSSVVLCLMSLGVECVGKWLGGAKRLWGIVNFILAICLAMTVFVTKMADKSRRYDGDGELLPPDQGVKISALLLNAVTGIPLAVLYSIPFAMASIYSSNVGAGQGLSQGVINLAIVVPQTLVSISGRPFDALFGGGNLPAFVAGAVAAAVSGILALTLLPSPTEPCQTYPHFRRCFPMTKYWTSQNKF</sequence>
<dbReference type="CDD" id="cd17313">
    <property type="entry name" value="MFS_SLC45_SUC"/>
    <property type="match status" value="1"/>
</dbReference>
<proteinExistence type="evidence at transcript level"/>
<dbReference type="OrthoDB" id="28755at2759"/>
<keyword evidence="7" id="KW-0769">Symport</keyword>
<feature type="transmembrane region" description="Helical" evidence="11">
    <location>
        <begin position="281"/>
        <end position="303"/>
    </location>
</feature>
<evidence type="ECO:0000256" key="4">
    <source>
        <dbReference type="ARBA" id="ARBA00022448"/>
    </source>
</evidence>
<evidence type="ECO:0000313" key="15">
    <source>
        <dbReference type="RefSeq" id="NP_001312847.1"/>
    </source>
</evidence>
<dbReference type="GO" id="GO:0008515">
    <property type="term" value="F:sucrose transmembrane transporter activity"/>
    <property type="evidence" value="ECO:0007669"/>
    <property type="project" value="InterPro"/>
</dbReference>
<evidence type="ECO:0000256" key="9">
    <source>
        <dbReference type="ARBA" id="ARBA00023136"/>
    </source>
</evidence>
<organism evidence="12">
    <name type="scientific">Nicotiana tabacum</name>
    <name type="common">Common tobacco</name>
    <dbReference type="NCBI Taxonomy" id="4097"/>
    <lineage>
        <taxon>Eukaryota</taxon>
        <taxon>Viridiplantae</taxon>
        <taxon>Streptophyta</taxon>
        <taxon>Embryophyta</taxon>
        <taxon>Tracheophyta</taxon>
        <taxon>Spermatophyta</taxon>
        <taxon>Magnoliopsida</taxon>
        <taxon>eudicotyledons</taxon>
        <taxon>Gunneridae</taxon>
        <taxon>Pentapetalae</taxon>
        <taxon>asterids</taxon>
        <taxon>lamiids</taxon>
        <taxon>Solanales</taxon>
        <taxon>Solanaceae</taxon>
        <taxon>Nicotianoideae</taxon>
        <taxon>Nicotianeae</taxon>
        <taxon>Nicotiana</taxon>
    </lineage>
</organism>
<evidence type="ECO:0000256" key="8">
    <source>
        <dbReference type="ARBA" id="ARBA00022989"/>
    </source>
</evidence>
<evidence type="ECO:0000313" key="13">
    <source>
        <dbReference type="Proteomes" id="UP000084051"/>
    </source>
</evidence>
<feature type="transmembrane region" description="Helical" evidence="11">
    <location>
        <begin position="95"/>
        <end position="115"/>
    </location>
</feature>
<feature type="transmembrane region" description="Helical" evidence="11">
    <location>
        <begin position="358"/>
        <end position="377"/>
    </location>
</feature>
<keyword evidence="5" id="KW-0762">Sugar transport</keyword>
<dbReference type="KEGG" id="nta:107814196"/>
<reference evidence="15" key="3">
    <citation type="submission" date="2025-04" db="UniProtKB">
        <authorList>
            <consortium name="RefSeq"/>
        </authorList>
    </citation>
    <scope>IDENTIFICATION</scope>
</reference>
<dbReference type="RefSeq" id="NP_001312847.1">
    <property type="nucleotide sequence ID" value="NM_001325918.1"/>
</dbReference>
<feature type="transmembrane region" description="Helical" evidence="11">
    <location>
        <begin position="219"/>
        <end position="238"/>
    </location>
</feature>
<protein>
    <submittedName>
        <fullName evidence="15">Sucrose transport protein SUC8-like</fullName>
    </submittedName>
    <submittedName>
        <fullName evidence="12">Sucrose transporter-like protein</fullName>
    </submittedName>
</protein>
<evidence type="ECO:0000256" key="1">
    <source>
        <dbReference type="ARBA" id="ARBA00004141"/>
    </source>
</evidence>
<dbReference type="Proteomes" id="UP000790787">
    <property type="component" value="Chromosome 8"/>
</dbReference>
<feature type="transmembrane region" description="Helical" evidence="11">
    <location>
        <begin position="324"/>
        <end position="346"/>
    </location>
</feature>
<evidence type="ECO:0000313" key="14">
    <source>
        <dbReference type="Proteomes" id="UP000790787"/>
    </source>
</evidence>
<dbReference type="InterPro" id="IPR036259">
    <property type="entry name" value="MFS_trans_sf"/>
</dbReference>